<keyword evidence="2" id="KW-0119">Carbohydrate metabolism</keyword>
<organism evidence="4 5">
    <name type="scientific">Reichenbachiella ulvae</name>
    <dbReference type="NCBI Taxonomy" id="2980104"/>
    <lineage>
        <taxon>Bacteria</taxon>
        <taxon>Pseudomonadati</taxon>
        <taxon>Bacteroidota</taxon>
        <taxon>Cytophagia</taxon>
        <taxon>Cytophagales</taxon>
        <taxon>Reichenbachiellaceae</taxon>
        <taxon>Reichenbachiella</taxon>
    </lineage>
</organism>
<dbReference type="SUPFAM" id="SSF88713">
    <property type="entry name" value="Glycoside hydrolase/deacetylase"/>
    <property type="match status" value="1"/>
</dbReference>
<proteinExistence type="inferred from homology"/>
<gene>
    <name evidence="4" type="ORF">N7U62_13010</name>
</gene>
<evidence type="ECO:0000259" key="3">
    <source>
        <dbReference type="Pfam" id="PF03065"/>
    </source>
</evidence>
<evidence type="ECO:0000256" key="1">
    <source>
        <dbReference type="ARBA" id="ARBA00006821"/>
    </source>
</evidence>
<dbReference type="InterPro" id="IPR011330">
    <property type="entry name" value="Glyco_hydro/deAcase_b/a-brl"/>
</dbReference>
<comment type="caution">
    <text evidence="4">The sequence shown here is derived from an EMBL/GenBank/DDBJ whole genome shotgun (WGS) entry which is preliminary data.</text>
</comment>
<comment type="similarity">
    <text evidence="1">Belongs to the glycosyl hydrolase 57 family.</text>
</comment>
<sequence>MTKKLSIILTFDFAHSLEPFSLFDIGQGKAYFNIDQSDENFMIDYQGYLENELDDLVALCKKDKLPISVYFSLPFLDMLEKHASRILTKLKEAIKQGSLSLLGGTANHGLSSIYSTTHFKEEIQHHTKRLEKLFGTKPESFYNTENLYCNEITETLLDLQFQSLFAGTIEWYLWKDKQKRVFHTTSDKSQKVFLLDNDEGASLFSENDRNTHFLQFGLEEMRRLGGIESIVKKATKKADLISLKEQVSETGDTTVYNIKAPVMGSTHGLTLESFHGNALQNRSLKEYFALEEKVRKSKDKGLIQDWARLGHIAYLLKMNKDEEQHILPYDFYNYYMNILNDLSLKA</sequence>
<keyword evidence="5" id="KW-1185">Reference proteome</keyword>
<dbReference type="EMBL" id="JAOYOD010000001">
    <property type="protein sequence ID" value="MCV9387593.1"/>
    <property type="molecule type" value="Genomic_DNA"/>
</dbReference>
<evidence type="ECO:0000313" key="5">
    <source>
        <dbReference type="Proteomes" id="UP001300692"/>
    </source>
</evidence>
<dbReference type="Gene3D" id="3.20.110.20">
    <property type="match status" value="1"/>
</dbReference>
<name>A0ABT3CVK8_9BACT</name>
<protein>
    <recommendedName>
        <fullName evidence="3">Glycoside hydrolase family 57 N-terminal domain-containing protein</fullName>
    </recommendedName>
</protein>
<accession>A0ABT3CVK8</accession>
<evidence type="ECO:0000256" key="2">
    <source>
        <dbReference type="ARBA" id="ARBA00023277"/>
    </source>
</evidence>
<dbReference type="Pfam" id="PF03065">
    <property type="entry name" value="Glyco_hydro_57"/>
    <property type="match status" value="1"/>
</dbReference>
<dbReference type="Proteomes" id="UP001300692">
    <property type="component" value="Unassembled WGS sequence"/>
</dbReference>
<feature type="domain" description="Glycoside hydrolase family 57 N-terminal" evidence="3">
    <location>
        <begin position="45"/>
        <end position="182"/>
    </location>
</feature>
<evidence type="ECO:0000313" key="4">
    <source>
        <dbReference type="EMBL" id="MCV9387593.1"/>
    </source>
</evidence>
<reference evidence="4 5" key="1">
    <citation type="submission" date="2022-10" db="EMBL/GenBank/DDBJ databases">
        <title>Comparative genomics and taxonomic characterization of three novel marine species of genus Reichenbachiella exhibiting antioxidant and polysaccharide degradation activities.</title>
        <authorList>
            <person name="Muhammad N."/>
            <person name="Lee Y.-J."/>
            <person name="Ko J."/>
            <person name="Kim S.-G."/>
        </authorList>
    </citation>
    <scope>NUCLEOTIDE SEQUENCE [LARGE SCALE GENOMIC DNA]</scope>
    <source>
        <strain evidence="4 5">ABR2-5</strain>
    </source>
</reference>
<dbReference type="RefSeq" id="WP_264138414.1">
    <property type="nucleotide sequence ID" value="NZ_JAOYOD010000001.1"/>
</dbReference>
<dbReference type="InterPro" id="IPR004300">
    <property type="entry name" value="Glyco_hydro_57_N"/>
</dbReference>